<reference evidence="1 2" key="1">
    <citation type="submission" date="2015-01" db="EMBL/GenBank/DDBJ databases">
        <title>Lifestyle Evolution in Cyanobacterial Symbionts of Sponges.</title>
        <authorList>
            <person name="Burgsdorf I."/>
            <person name="Slaby B.M."/>
            <person name="Handley K.M."/>
            <person name="Haber M."/>
            <person name="Blom J."/>
            <person name="Marshall C.W."/>
            <person name="Gilbert J.A."/>
            <person name="Hentschel U."/>
            <person name="Steindler L."/>
        </authorList>
    </citation>
    <scope>NUCLEOTIDE SEQUENCE [LARGE SCALE GENOMIC DNA]</scope>
    <source>
        <strain evidence="1">142</strain>
    </source>
</reference>
<accession>A0A6N3X0U7</accession>
<dbReference type="EMBL" id="JXUO01000153">
    <property type="protein sequence ID" value="KKZ14550.1"/>
    <property type="molecule type" value="Genomic_DNA"/>
</dbReference>
<organism evidence="1 2">
    <name type="scientific">Candidatus Synechococcus spongiarum 142</name>
    <dbReference type="NCBI Taxonomy" id="1608213"/>
    <lineage>
        <taxon>Bacteria</taxon>
        <taxon>Bacillati</taxon>
        <taxon>Cyanobacteriota</taxon>
        <taxon>Cyanophyceae</taxon>
        <taxon>Synechococcales</taxon>
        <taxon>Synechococcaceae</taxon>
        <taxon>Synechococcus</taxon>
    </lineage>
</organism>
<proteinExistence type="predicted"/>
<evidence type="ECO:0000313" key="2">
    <source>
        <dbReference type="Proteomes" id="UP000035054"/>
    </source>
</evidence>
<sequence>MMSDPLNELFRLIRECNGISSKERLTTIVSKTFCLTKDRSVYYCADFAIRFSESKSEEFNSTVLALSRLKKYDELPFIVCFFTPNENFCFIANSTFLEKLSHSSQELREDNIRGSFNGTDIVKQFEGIENNYENIRRLFTIHEGINFEDNLRRIVEATDNISPSGTRFNINDSVRTIILNAPKRAIHFTESPDFDILKAELDNKVIKYENEILLAATSIKTAKVRGDVIEYLIAGEDESLRESLIEAIQSRTSLPAFKIDHSLGDYQRRFDNFDTETDVKTKIMIRNSNPKGYNLDKILKFLSNERSVFMLYFVGIDLENTVDTVLISIFQENLIDTRRIVRHWAGRNSRGVLQFDGRIINALIKNPNYQIIELNAHNFLQEIIDL</sequence>
<gene>
    <name evidence="1" type="ORF">TH68_04535</name>
</gene>
<protein>
    <submittedName>
        <fullName evidence="1">Uncharacterized protein</fullName>
    </submittedName>
</protein>
<comment type="caution">
    <text evidence="1">The sequence shown here is derived from an EMBL/GenBank/DDBJ whole genome shotgun (WGS) entry which is preliminary data.</text>
</comment>
<name>A0A6N3X0U7_9SYNE</name>
<dbReference type="AlphaFoldDB" id="A0A6N3X0U7"/>
<evidence type="ECO:0000313" key="1">
    <source>
        <dbReference type="EMBL" id="KKZ14550.1"/>
    </source>
</evidence>
<dbReference type="Proteomes" id="UP000035054">
    <property type="component" value="Unassembled WGS sequence"/>
</dbReference>